<dbReference type="EMBL" id="CP009110">
    <property type="protein sequence ID" value="AIJ26802.1"/>
    <property type="molecule type" value="Genomic_DNA"/>
</dbReference>
<dbReference type="GO" id="GO:0003984">
    <property type="term" value="F:acetolactate synthase activity"/>
    <property type="evidence" value="ECO:0007669"/>
    <property type="project" value="TreeGrafter"/>
</dbReference>
<dbReference type="Gene3D" id="3.40.50.970">
    <property type="match status" value="2"/>
</dbReference>
<dbReference type="InterPro" id="IPR012001">
    <property type="entry name" value="Thiamin_PyroP_enz_TPP-bd_dom"/>
</dbReference>
<feature type="region of interest" description="Disordered" evidence="4">
    <location>
        <begin position="354"/>
        <end position="374"/>
    </location>
</feature>
<reference evidence="8 9" key="1">
    <citation type="submission" date="2014-07" db="EMBL/GenBank/DDBJ databases">
        <title>Whole Genome Sequence of the Amycolatopsis methanolica 239.</title>
        <authorList>
            <person name="Tang B."/>
        </authorList>
    </citation>
    <scope>NUCLEOTIDE SEQUENCE [LARGE SCALE GENOMIC DNA]</scope>
    <source>
        <strain evidence="8 9">239</strain>
    </source>
</reference>
<dbReference type="GO" id="GO:0050660">
    <property type="term" value="F:flavin adenine dinucleotide binding"/>
    <property type="evidence" value="ECO:0007669"/>
    <property type="project" value="TreeGrafter"/>
</dbReference>
<evidence type="ECO:0008006" key="10">
    <source>
        <dbReference type="Google" id="ProtNLM"/>
    </source>
</evidence>
<dbReference type="PATRIC" id="fig|1068978.7.peg.7207"/>
<evidence type="ECO:0000256" key="2">
    <source>
        <dbReference type="ARBA" id="ARBA00023052"/>
    </source>
</evidence>
<proteinExistence type="inferred from homology"/>
<evidence type="ECO:0000313" key="8">
    <source>
        <dbReference type="EMBL" id="AIJ26802.1"/>
    </source>
</evidence>
<dbReference type="PANTHER" id="PTHR18968">
    <property type="entry name" value="THIAMINE PYROPHOSPHATE ENZYMES"/>
    <property type="match status" value="1"/>
</dbReference>
<comment type="similarity">
    <text evidence="1 3">Belongs to the TPP enzyme family.</text>
</comment>
<evidence type="ECO:0000256" key="1">
    <source>
        <dbReference type="ARBA" id="ARBA00007812"/>
    </source>
</evidence>
<dbReference type="GO" id="GO:0005948">
    <property type="term" value="C:acetolactate synthase complex"/>
    <property type="evidence" value="ECO:0007669"/>
    <property type="project" value="TreeGrafter"/>
</dbReference>
<dbReference type="Pfam" id="PF00205">
    <property type="entry name" value="TPP_enzyme_M"/>
    <property type="match status" value="1"/>
</dbReference>
<dbReference type="InterPro" id="IPR029061">
    <property type="entry name" value="THDP-binding"/>
</dbReference>
<dbReference type="GO" id="GO:0009099">
    <property type="term" value="P:L-valine biosynthetic process"/>
    <property type="evidence" value="ECO:0007669"/>
    <property type="project" value="TreeGrafter"/>
</dbReference>
<dbReference type="Pfam" id="PF02776">
    <property type="entry name" value="TPP_enzyme_N"/>
    <property type="match status" value="1"/>
</dbReference>
<dbReference type="eggNOG" id="COG0028">
    <property type="taxonomic scope" value="Bacteria"/>
</dbReference>
<dbReference type="Proteomes" id="UP000062973">
    <property type="component" value="Chromosome"/>
</dbReference>
<organism evidence="8 9">
    <name type="scientific">Amycolatopsis methanolica 239</name>
    <dbReference type="NCBI Taxonomy" id="1068978"/>
    <lineage>
        <taxon>Bacteria</taxon>
        <taxon>Bacillati</taxon>
        <taxon>Actinomycetota</taxon>
        <taxon>Actinomycetes</taxon>
        <taxon>Pseudonocardiales</taxon>
        <taxon>Pseudonocardiaceae</taxon>
        <taxon>Amycolatopsis</taxon>
        <taxon>Amycolatopsis methanolica group</taxon>
    </lineage>
</organism>
<evidence type="ECO:0000313" key="9">
    <source>
        <dbReference type="Proteomes" id="UP000062973"/>
    </source>
</evidence>
<dbReference type="InterPro" id="IPR011766">
    <property type="entry name" value="TPP_enzyme_TPP-bd"/>
</dbReference>
<sequence length="566" mass="60784">MTGVAPRWEPLPIGYQEGWTVAEITVRVLVDAGIRRAYTVAGDAFLELLDALRFEPLMALVTARQDTGAAFMAEAEGKLREVPALLLGGPGPGIADFLVAVRSAYQDGSPMVVLVEDRASVRLAGPGIQDGLAELDPLTLFGPFAKWTGRAEAAAQVPVLAAQAARAARDGRKGPAILVVPADFWVAPFDGTIPEPEQRPDDTGAVLRSAHEVAALLADSRYPVVIAGGIGRTARKDLIAAAEQLGLAVYTAFRRQDSFPENHARYAGHLGVGIPPGQLDALERADVVLAIGTRLDEVTTQNNRYPLSSQTLVVIGPGLPATHRRGLTFRIDYEVGPFLRQLVAVGVARSRRSSAANAATHTHMTPPRTSPDHPLVHPADVVRVLRKVAPEDTVVAADSDKTARFVHRYWCFTEPHTQIEPPDGVRGYAVPAALGAKLAAPKRTVVAVISDAAAMMTGQELETAVRYRAPILVVVFQNGLYADVAMHQAAKHGRLNGVSLTAVDFAAWARSFGAAGYTIESPEQLEPTMRRALQHQRPSVIDVRTDPDVIDPDTRLSALFQRPRKS</sequence>
<dbReference type="CDD" id="cd07035">
    <property type="entry name" value="TPP_PYR_POX_like"/>
    <property type="match status" value="1"/>
</dbReference>
<dbReference type="InterPro" id="IPR012000">
    <property type="entry name" value="Thiamin_PyroP_enz_cen_dom"/>
</dbReference>
<name>A0A076N9S9_AMYME</name>
<dbReference type="SUPFAM" id="SSF52518">
    <property type="entry name" value="Thiamin diphosphate-binding fold (THDP-binding)"/>
    <property type="match status" value="2"/>
</dbReference>
<dbReference type="GO" id="GO:0030976">
    <property type="term" value="F:thiamine pyrophosphate binding"/>
    <property type="evidence" value="ECO:0007669"/>
    <property type="project" value="InterPro"/>
</dbReference>
<feature type="domain" description="Thiamine pyrophosphate enzyme TPP-binding" evidence="6">
    <location>
        <begin position="404"/>
        <end position="543"/>
    </location>
</feature>
<dbReference type="InterPro" id="IPR029035">
    <property type="entry name" value="DHS-like_NAD/FAD-binding_dom"/>
</dbReference>
<evidence type="ECO:0000256" key="3">
    <source>
        <dbReference type="RuleBase" id="RU362132"/>
    </source>
</evidence>
<gene>
    <name evidence="8" type="ORF">AMETH_6710</name>
</gene>
<dbReference type="InterPro" id="IPR045229">
    <property type="entry name" value="TPP_enz"/>
</dbReference>
<dbReference type="HOGENOM" id="CLU_013748_3_4_11"/>
<dbReference type="PANTHER" id="PTHR18968:SF120">
    <property type="entry name" value="ACETOLACTATE SYNTHASE LARGE SUBUNIT"/>
    <property type="match status" value="1"/>
</dbReference>
<feature type="domain" description="Thiamine pyrophosphate enzyme central" evidence="5">
    <location>
        <begin position="212"/>
        <end position="314"/>
    </location>
</feature>
<dbReference type="GO" id="GO:0009097">
    <property type="term" value="P:isoleucine biosynthetic process"/>
    <property type="evidence" value="ECO:0007669"/>
    <property type="project" value="TreeGrafter"/>
</dbReference>
<keyword evidence="2 3" id="KW-0786">Thiamine pyrophosphate</keyword>
<evidence type="ECO:0000259" key="6">
    <source>
        <dbReference type="Pfam" id="PF02775"/>
    </source>
</evidence>
<dbReference type="SUPFAM" id="SSF52467">
    <property type="entry name" value="DHS-like NAD/FAD-binding domain"/>
    <property type="match status" value="1"/>
</dbReference>
<dbReference type="STRING" id="1068978.AMETH_6710"/>
<keyword evidence="9" id="KW-1185">Reference proteome</keyword>
<evidence type="ECO:0000259" key="5">
    <source>
        <dbReference type="Pfam" id="PF00205"/>
    </source>
</evidence>
<dbReference type="Gene3D" id="3.40.50.1220">
    <property type="entry name" value="TPP-binding domain"/>
    <property type="match status" value="1"/>
</dbReference>
<dbReference type="CDD" id="cd00568">
    <property type="entry name" value="TPP_enzymes"/>
    <property type="match status" value="1"/>
</dbReference>
<evidence type="ECO:0000256" key="4">
    <source>
        <dbReference type="SAM" id="MobiDB-lite"/>
    </source>
</evidence>
<dbReference type="AlphaFoldDB" id="A0A076N9S9"/>
<feature type="domain" description="Thiamine pyrophosphate enzyme N-terminal TPP-binding" evidence="7">
    <location>
        <begin position="20"/>
        <end position="124"/>
    </location>
</feature>
<dbReference type="KEGG" id="amq:AMETH_6710"/>
<evidence type="ECO:0000259" key="7">
    <source>
        <dbReference type="Pfam" id="PF02776"/>
    </source>
</evidence>
<accession>A0A076N9S9</accession>
<dbReference type="GO" id="GO:0000287">
    <property type="term" value="F:magnesium ion binding"/>
    <property type="evidence" value="ECO:0007669"/>
    <property type="project" value="InterPro"/>
</dbReference>
<dbReference type="Pfam" id="PF02775">
    <property type="entry name" value="TPP_enzyme_C"/>
    <property type="match status" value="1"/>
</dbReference>
<protein>
    <recommendedName>
        <fullName evidence="10">Acetolactate synthase</fullName>
    </recommendedName>
</protein>